<evidence type="ECO:0000256" key="1">
    <source>
        <dbReference type="SAM" id="MobiDB-lite"/>
    </source>
</evidence>
<evidence type="ECO:0000313" key="2">
    <source>
        <dbReference type="EMBL" id="KAE9980727.1"/>
    </source>
</evidence>
<dbReference type="Proteomes" id="UP000447873">
    <property type="component" value="Unassembled WGS sequence"/>
</dbReference>
<proteinExistence type="predicted"/>
<comment type="caution">
    <text evidence="2">The sequence shown here is derived from an EMBL/GenBank/DDBJ whole genome shotgun (WGS) entry which is preliminary data.</text>
</comment>
<organism evidence="2 3">
    <name type="scientific">Venturia inaequalis</name>
    <name type="common">Apple scab fungus</name>
    <dbReference type="NCBI Taxonomy" id="5025"/>
    <lineage>
        <taxon>Eukaryota</taxon>
        <taxon>Fungi</taxon>
        <taxon>Dikarya</taxon>
        <taxon>Ascomycota</taxon>
        <taxon>Pezizomycotina</taxon>
        <taxon>Dothideomycetes</taxon>
        <taxon>Pleosporomycetidae</taxon>
        <taxon>Venturiales</taxon>
        <taxon>Venturiaceae</taxon>
        <taxon>Venturia</taxon>
    </lineage>
</organism>
<accession>A0A8H3Z4V7</accession>
<name>A0A8H3Z4V7_VENIN</name>
<dbReference type="EMBL" id="WNWS01000099">
    <property type="protein sequence ID" value="KAE9980727.1"/>
    <property type="molecule type" value="Genomic_DNA"/>
</dbReference>
<sequence length="220" mass="24084">MPFAHSTITAVDDGQALTGPGGEHHDTVGGSATKEHICTACLRPQLESKLAPEAQSPRDEILEQKDITKTTVGNPGHAEMSKKSLIRRLNEWLPCRLLLGLNATLRCPTKRSPPRKISPRSLTLCCVMIFSEELGERLDASFCSRMGLASKPSIEISPAEVVAIGEGYESTVIAEVKAFLQEQGSKQLQHKQCYLLELLGASLVEHQAEPPVEMTEKKWT</sequence>
<protein>
    <submittedName>
        <fullName evidence="2">Uncharacterized protein</fullName>
    </submittedName>
</protein>
<reference evidence="2 3" key="1">
    <citation type="submission" date="2018-12" db="EMBL/GenBank/DDBJ databases">
        <title>Venturia inaequalis Genome Resource.</title>
        <authorList>
            <person name="Lichtner F.J."/>
        </authorList>
    </citation>
    <scope>NUCLEOTIDE SEQUENCE [LARGE SCALE GENOMIC DNA]</scope>
    <source>
        <strain evidence="2 3">120213</strain>
    </source>
</reference>
<gene>
    <name evidence="2" type="ORF">EG328_012072</name>
</gene>
<dbReference type="AlphaFoldDB" id="A0A8H3Z4V7"/>
<feature type="region of interest" description="Disordered" evidence="1">
    <location>
        <begin position="1"/>
        <end position="30"/>
    </location>
</feature>
<evidence type="ECO:0000313" key="3">
    <source>
        <dbReference type="Proteomes" id="UP000447873"/>
    </source>
</evidence>